<protein>
    <submittedName>
        <fullName evidence="2">N,N-dimethylformamidase beta subunit family domain-containing protein</fullName>
    </submittedName>
</protein>
<accession>A0ABW3CLV8</accession>
<evidence type="ECO:0000313" key="2">
    <source>
        <dbReference type="EMBL" id="MFD0854979.1"/>
    </source>
</evidence>
<gene>
    <name evidence="2" type="ORF">ACFQ07_22250</name>
</gene>
<organism evidence="2 3">
    <name type="scientific">Actinomadura adrarensis</name>
    <dbReference type="NCBI Taxonomy" id="1819600"/>
    <lineage>
        <taxon>Bacteria</taxon>
        <taxon>Bacillati</taxon>
        <taxon>Actinomycetota</taxon>
        <taxon>Actinomycetes</taxon>
        <taxon>Streptosporangiales</taxon>
        <taxon>Thermomonosporaceae</taxon>
        <taxon>Actinomadura</taxon>
    </lineage>
</organism>
<sequence length="283" mass="31803">MRFKINTPATAYSIDIYRMGYYAGNGARKVARISPSAALPQQQDDCDTDDTTGLIDCGNWTESASWQVPADAVSGIYFAHLVRTDGEDDDNHIVFVVRDEARHADMVFKTSDSTWQAYNKWGGNSLYNGDSVVAPGRAVKVSYNRPFGTREDTPWGRDFVFANEYPMVRFLEANGYDVSYIGSIDADMRGQLIRNHKAFLSVGHDEYWSKNERANVEAARDAGVHLAFFSGNEVYWKTRWENGMGASGEAGRTLVTYKETRANAKIDPSPEWTGTWRDPRFSP</sequence>
<keyword evidence="3" id="KW-1185">Reference proteome</keyword>
<reference evidence="3" key="1">
    <citation type="journal article" date="2019" name="Int. J. Syst. Evol. Microbiol.">
        <title>The Global Catalogue of Microorganisms (GCM) 10K type strain sequencing project: providing services to taxonomists for standard genome sequencing and annotation.</title>
        <authorList>
            <consortium name="The Broad Institute Genomics Platform"/>
            <consortium name="The Broad Institute Genome Sequencing Center for Infectious Disease"/>
            <person name="Wu L."/>
            <person name="Ma J."/>
        </authorList>
    </citation>
    <scope>NUCLEOTIDE SEQUENCE [LARGE SCALE GENOMIC DNA]</scope>
    <source>
        <strain evidence="3">JCM 31696</strain>
    </source>
</reference>
<name>A0ABW3CLV8_9ACTN</name>
<dbReference type="InterPro" id="IPR046540">
    <property type="entry name" value="DMFA2_C"/>
</dbReference>
<dbReference type="Proteomes" id="UP001597083">
    <property type="component" value="Unassembled WGS sequence"/>
</dbReference>
<feature type="domain" description="N,N-dimethylformamidase beta subunit-like C-terminal" evidence="1">
    <location>
        <begin position="14"/>
        <end position="279"/>
    </location>
</feature>
<feature type="non-terminal residue" evidence="2">
    <location>
        <position position="283"/>
    </location>
</feature>
<comment type="caution">
    <text evidence="2">The sequence shown here is derived from an EMBL/GenBank/DDBJ whole genome shotgun (WGS) entry which is preliminary data.</text>
</comment>
<proteinExistence type="predicted"/>
<dbReference type="Pfam" id="PF20254">
    <property type="entry name" value="DMFA2_C"/>
    <property type="match status" value="1"/>
</dbReference>
<evidence type="ECO:0000259" key="1">
    <source>
        <dbReference type="Pfam" id="PF20254"/>
    </source>
</evidence>
<evidence type="ECO:0000313" key="3">
    <source>
        <dbReference type="Proteomes" id="UP001597083"/>
    </source>
</evidence>
<dbReference type="EMBL" id="JBHTIR010003294">
    <property type="protein sequence ID" value="MFD0854979.1"/>
    <property type="molecule type" value="Genomic_DNA"/>
</dbReference>